<feature type="transmembrane region" description="Helical" evidence="1">
    <location>
        <begin position="139"/>
        <end position="163"/>
    </location>
</feature>
<dbReference type="OrthoDB" id="8613028at2"/>
<dbReference type="PANTHER" id="PTHR37305">
    <property type="entry name" value="INTEGRAL MEMBRANE PROTEIN-RELATED"/>
    <property type="match status" value="1"/>
</dbReference>
<name>A0A366ECJ6_9BACI</name>
<keyword evidence="1" id="KW-1133">Transmembrane helix</keyword>
<feature type="transmembrane region" description="Helical" evidence="1">
    <location>
        <begin position="52"/>
        <end position="73"/>
    </location>
</feature>
<keyword evidence="1" id="KW-0472">Membrane</keyword>
<proteinExistence type="predicted"/>
<feature type="transmembrane region" description="Helical" evidence="1">
    <location>
        <begin position="222"/>
        <end position="245"/>
    </location>
</feature>
<dbReference type="RefSeq" id="WP_113971337.1">
    <property type="nucleotide sequence ID" value="NZ_QNRJ01000028.1"/>
</dbReference>
<organism evidence="2 3">
    <name type="scientific">Rossellomorea aquimaris</name>
    <dbReference type="NCBI Taxonomy" id="189382"/>
    <lineage>
        <taxon>Bacteria</taxon>
        <taxon>Bacillati</taxon>
        <taxon>Bacillota</taxon>
        <taxon>Bacilli</taxon>
        <taxon>Bacillales</taxon>
        <taxon>Bacillaceae</taxon>
        <taxon>Rossellomorea</taxon>
    </lineage>
</organism>
<protein>
    <submittedName>
        <fullName evidence="2">ABC-2 type transport system permease protein</fullName>
    </submittedName>
</protein>
<feature type="transmembrane region" description="Helical" evidence="1">
    <location>
        <begin position="100"/>
        <end position="127"/>
    </location>
</feature>
<feature type="transmembrane region" description="Helical" evidence="1">
    <location>
        <begin position="170"/>
        <end position="189"/>
    </location>
</feature>
<dbReference type="Proteomes" id="UP000252118">
    <property type="component" value="Unassembled WGS sequence"/>
</dbReference>
<feature type="transmembrane region" description="Helical" evidence="1">
    <location>
        <begin position="20"/>
        <end position="40"/>
    </location>
</feature>
<sequence>MFNLVTNELIKQLSRPRMWMSLGVIVFINSIASLFVYMLFEGIQFSFWEYMRISSNLIVVLQVFCLIIAGDIVSNEFSSGTIKLLLIRPINRVKILVSKYLAVVVIATILTSAHFLFSAVLGILWFYDSFFEFNVNFFLVAGAYVLRFLELIVICSVAFTLSVLTRSSSFAIGSTIFLTFSAGTFLIVMNERGMEWGKYLLFANTDLQQYFFGTPPFEGMTFLFSVGVIVVYLIGFGGLAGWFFGRRDVDV</sequence>
<dbReference type="AlphaFoldDB" id="A0A366ECJ6"/>
<dbReference type="PANTHER" id="PTHR37305:SF1">
    <property type="entry name" value="MEMBRANE PROTEIN"/>
    <property type="match status" value="1"/>
</dbReference>
<dbReference type="EMBL" id="QNRJ01000028">
    <property type="protein sequence ID" value="RBP00063.1"/>
    <property type="molecule type" value="Genomic_DNA"/>
</dbReference>
<evidence type="ECO:0000313" key="3">
    <source>
        <dbReference type="Proteomes" id="UP000252118"/>
    </source>
</evidence>
<accession>A0A366ECJ6</accession>
<keyword evidence="1" id="KW-0812">Transmembrane</keyword>
<reference evidence="2 3" key="1">
    <citation type="submission" date="2018-06" db="EMBL/GenBank/DDBJ databases">
        <title>Freshwater and sediment microbial communities from various areas in North America, analyzing microbe dynamics in response to fracking.</title>
        <authorList>
            <person name="Lamendella R."/>
        </authorList>
    </citation>
    <scope>NUCLEOTIDE SEQUENCE [LARGE SCALE GENOMIC DNA]</scope>
    <source>
        <strain evidence="2 3">97B</strain>
    </source>
</reference>
<comment type="caution">
    <text evidence="2">The sequence shown here is derived from an EMBL/GenBank/DDBJ whole genome shotgun (WGS) entry which is preliminary data.</text>
</comment>
<evidence type="ECO:0000256" key="1">
    <source>
        <dbReference type="SAM" id="Phobius"/>
    </source>
</evidence>
<gene>
    <name evidence="2" type="ORF">DET59_12835</name>
</gene>
<dbReference type="Pfam" id="PF12730">
    <property type="entry name" value="ABC2_membrane_4"/>
    <property type="match status" value="1"/>
</dbReference>
<evidence type="ECO:0000313" key="2">
    <source>
        <dbReference type="EMBL" id="RBP00063.1"/>
    </source>
</evidence>